<proteinExistence type="predicted"/>
<evidence type="ECO:0000313" key="3">
    <source>
        <dbReference type="Proteomes" id="UP000887159"/>
    </source>
</evidence>
<keyword evidence="3" id="KW-1185">Reference proteome</keyword>
<accession>A0A8X6RRZ3</accession>
<feature type="region of interest" description="Disordered" evidence="1">
    <location>
        <begin position="1"/>
        <end position="23"/>
    </location>
</feature>
<dbReference type="Proteomes" id="UP000887159">
    <property type="component" value="Unassembled WGS sequence"/>
</dbReference>
<protein>
    <submittedName>
        <fullName evidence="2">Uncharacterized protein</fullName>
    </submittedName>
</protein>
<comment type="caution">
    <text evidence="2">The sequence shown here is derived from an EMBL/GenBank/DDBJ whole genome shotgun (WGS) entry which is preliminary data.</text>
</comment>
<reference evidence="2" key="1">
    <citation type="submission" date="2020-08" db="EMBL/GenBank/DDBJ databases">
        <title>Multicomponent nature underlies the extraordinary mechanical properties of spider dragline silk.</title>
        <authorList>
            <person name="Kono N."/>
            <person name="Nakamura H."/>
            <person name="Mori M."/>
            <person name="Yoshida Y."/>
            <person name="Ohtoshi R."/>
            <person name="Malay A.D."/>
            <person name="Moran D.A.P."/>
            <person name="Tomita M."/>
            <person name="Numata K."/>
            <person name="Arakawa K."/>
        </authorList>
    </citation>
    <scope>NUCLEOTIDE SEQUENCE</scope>
</reference>
<sequence>MFPIKLTDTEMGSDQTRSSPCSSSCNDCEGRLNRQFVFQCSPKYALSQSSMKIQLIIILSSNRDPQGSPE</sequence>
<organism evidence="2 3">
    <name type="scientific">Trichonephila clavipes</name>
    <name type="common">Golden silk orbweaver</name>
    <name type="synonym">Nephila clavipes</name>
    <dbReference type="NCBI Taxonomy" id="2585209"/>
    <lineage>
        <taxon>Eukaryota</taxon>
        <taxon>Metazoa</taxon>
        <taxon>Ecdysozoa</taxon>
        <taxon>Arthropoda</taxon>
        <taxon>Chelicerata</taxon>
        <taxon>Arachnida</taxon>
        <taxon>Araneae</taxon>
        <taxon>Araneomorphae</taxon>
        <taxon>Entelegynae</taxon>
        <taxon>Araneoidea</taxon>
        <taxon>Nephilidae</taxon>
        <taxon>Trichonephila</taxon>
    </lineage>
</organism>
<gene>
    <name evidence="2" type="ORF">TNCV_259601</name>
</gene>
<name>A0A8X6RRZ3_TRICX</name>
<evidence type="ECO:0000313" key="2">
    <source>
        <dbReference type="EMBL" id="GFX99923.1"/>
    </source>
</evidence>
<feature type="compositionally biased region" description="Polar residues" evidence="1">
    <location>
        <begin position="10"/>
        <end position="23"/>
    </location>
</feature>
<evidence type="ECO:0000256" key="1">
    <source>
        <dbReference type="SAM" id="MobiDB-lite"/>
    </source>
</evidence>
<dbReference type="EMBL" id="BMAU01021215">
    <property type="protein sequence ID" value="GFX99923.1"/>
    <property type="molecule type" value="Genomic_DNA"/>
</dbReference>
<dbReference type="AlphaFoldDB" id="A0A8X6RRZ3"/>